<dbReference type="GO" id="GO:0009279">
    <property type="term" value="C:cell outer membrane"/>
    <property type="evidence" value="ECO:0007669"/>
    <property type="project" value="UniProtKB-SubCell"/>
</dbReference>
<dbReference type="InterPro" id="IPR039426">
    <property type="entry name" value="TonB-dep_rcpt-like"/>
</dbReference>
<dbReference type="RefSeq" id="WP_093096877.1">
    <property type="nucleotide sequence ID" value="NZ_FNGK01000001.1"/>
</dbReference>
<dbReference type="InterPro" id="IPR023997">
    <property type="entry name" value="TonB-dep_OMP_SusC/RagA_CS"/>
</dbReference>
<dbReference type="InterPro" id="IPR037066">
    <property type="entry name" value="Plug_dom_sf"/>
</dbReference>
<dbReference type="PROSITE" id="PS52016">
    <property type="entry name" value="TONB_DEPENDENT_REC_3"/>
    <property type="match status" value="1"/>
</dbReference>
<evidence type="ECO:0000256" key="1">
    <source>
        <dbReference type="PROSITE-ProRule" id="PRU01360"/>
    </source>
</evidence>
<dbReference type="Gene3D" id="2.60.40.1120">
    <property type="entry name" value="Carboxypeptidase-like, regulatory domain"/>
    <property type="match status" value="1"/>
</dbReference>
<sequence length="1056" mass="116884">MNMKKGKPIKKPMSNVFKLVPKWGQVSVATLLISSMCPIDVLGATNISELFPNVSMIAQQQTVFTGTVKDANGNLLQGVTISVKGQTKALTSTDANGRFVAEVPSNATLVFKLVGFEFLEVPLSENEKDITVTLNEDLAGIDEVVVVGFGTQKKESNVGSQATIKREELKVPVANLTTAIAGRLAGVVATQRSGGPGSGGANLFVRGVSTFASSPQSPLLIVDGVPDRDINNIDPEDIESFTILKDATATAVYGTRGANGVIIINTRKGKAGKPTISAELQQGITGFTYLPEFVDGPTFMELFNEGLTMRGKQPFYTPERIELHRTGADPDLYPNVNWYDVLFKNNATNNRANVNITGGADIAQYYLSLGYYNETGQFKTEDIDTYNSALKEDRFNFTSNLTVNVTPNTKIDFGINGFLKNYNEPARGRDYIFALATQTSPHVIPVQYSDGSWPFVKGATENPYKALTQSGINNRYDNVVRSNLRLTQQLGFLTEGLSANGLFAFDATVQSVLSRVRNLPSYFAEGRDDEGNLILNLTDAGSPDLNFGLGRSSSRRLYAEASLNYNRAFGDHEVGGLLLFNQTDFSDAASNVGSYQAAIPYRNRNLVGRATYAYNRKYLFESNFSYSGSDNFTPNNRFGLFSSVGLGWVISNEAFFEPLKDHIDHLKLRYSYGSSGNSNTGNRFLYLTRFGQSGGSYNFGIPGSQRGFTGYVESLMRGDVTWETSYRHNIGFEINLFNSELQFIAELFKEDREGILMQGLDIPYVSGYNSGNVPYKNIGETANKGIDLTLEYNKQMTNGFFMARGTMNYNSNRAVKDNLPPWAFPYLNREGHRISQRFGYIDQGLFKTDEEIANSASQAGDVRVGDIRYKDLNGDGIINSNDQTAIGYGSTPLLTYGITLGGGFKGFDMSLFFQGAGMVDLNYASGFAVTPFSQGATYGNMYTNLLDRWDPNNPDKETLYPRLSTNETVTTNYYGSTYWLHRSDFLRLKQAEFGYNFTERSWLDRIGVSKFRIYVNGTNLFTVSKWDFWDPEMGDGRGTAYPITRVYNMGIRLNFK</sequence>
<keyword evidence="1" id="KW-1134">Transmembrane beta strand</keyword>
<dbReference type="NCBIfam" id="TIGR04057">
    <property type="entry name" value="SusC_RagA_signa"/>
    <property type="match status" value="1"/>
</dbReference>
<keyword evidence="1" id="KW-0998">Cell outer membrane</keyword>
<dbReference type="Pfam" id="PF13715">
    <property type="entry name" value="CarbopepD_reg_2"/>
    <property type="match status" value="1"/>
</dbReference>
<keyword evidence="1" id="KW-0813">Transport</keyword>
<gene>
    <name evidence="3" type="ORF">SAMEA4412673_02289</name>
</gene>
<comment type="similarity">
    <text evidence="1">Belongs to the TonB-dependent receptor family.</text>
</comment>
<dbReference type="Proteomes" id="UP000215355">
    <property type="component" value="Chromosome 1"/>
</dbReference>
<dbReference type="InterPro" id="IPR008969">
    <property type="entry name" value="CarboxyPept-like_regulatory"/>
</dbReference>
<reference evidence="3 4" key="1">
    <citation type="submission" date="2017-06" db="EMBL/GenBank/DDBJ databases">
        <authorList>
            <consortium name="Pathogen Informatics"/>
        </authorList>
    </citation>
    <scope>NUCLEOTIDE SEQUENCE [LARGE SCALE GENOMIC DNA]</scope>
    <source>
        <strain evidence="3 4">NCTC12149</strain>
    </source>
</reference>
<dbReference type="NCBIfam" id="TIGR04056">
    <property type="entry name" value="OMP_RagA_SusC"/>
    <property type="match status" value="1"/>
</dbReference>
<evidence type="ECO:0000313" key="3">
    <source>
        <dbReference type="EMBL" id="SNV51149.1"/>
    </source>
</evidence>
<dbReference type="Gene3D" id="2.170.130.10">
    <property type="entry name" value="TonB-dependent receptor, plug domain"/>
    <property type="match status" value="1"/>
</dbReference>
<dbReference type="AlphaFoldDB" id="A0AAJ4XCZ1"/>
<dbReference type="InterPro" id="IPR023996">
    <property type="entry name" value="TonB-dep_OMP_SusC/RagA"/>
</dbReference>
<dbReference type="InterPro" id="IPR012910">
    <property type="entry name" value="Plug_dom"/>
</dbReference>
<dbReference type="KEGG" id="smiz:4412673_02289"/>
<name>A0AAJ4XCZ1_9SPHI</name>
<evidence type="ECO:0000313" key="4">
    <source>
        <dbReference type="Proteomes" id="UP000215355"/>
    </source>
</evidence>
<dbReference type="EMBL" id="LT906468">
    <property type="protein sequence ID" value="SNV51149.1"/>
    <property type="molecule type" value="Genomic_DNA"/>
</dbReference>
<keyword evidence="1" id="KW-0812">Transmembrane</keyword>
<protein>
    <submittedName>
        <fullName evidence="3">TonB-linked outer membrane protein, SusC/RagA family</fullName>
    </submittedName>
</protein>
<dbReference type="FunFam" id="2.170.130.10:FF:000003">
    <property type="entry name" value="SusC/RagA family TonB-linked outer membrane protein"/>
    <property type="match status" value="1"/>
</dbReference>
<dbReference type="Pfam" id="PF07715">
    <property type="entry name" value="Plug"/>
    <property type="match status" value="1"/>
</dbReference>
<evidence type="ECO:0000259" key="2">
    <source>
        <dbReference type="Pfam" id="PF07715"/>
    </source>
</evidence>
<keyword evidence="1" id="KW-0472">Membrane</keyword>
<comment type="subcellular location">
    <subcellularLocation>
        <location evidence="1">Cell outer membrane</location>
        <topology evidence="1">Multi-pass membrane protein</topology>
    </subcellularLocation>
</comment>
<dbReference type="SUPFAM" id="SSF49464">
    <property type="entry name" value="Carboxypeptidase regulatory domain-like"/>
    <property type="match status" value="1"/>
</dbReference>
<accession>A0AAJ4XCZ1</accession>
<organism evidence="3 4">
    <name type="scientific">Sphingobacterium mizutaii</name>
    <dbReference type="NCBI Taxonomy" id="1010"/>
    <lineage>
        <taxon>Bacteria</taxon>
        <taxon>Pseudomonadati</taxon>
        <taxon>Bacteroidota</taxon>
        <taxon>Sphingobacteriia</taxon>
        <taxon>Sphingobacteriales</taxon>
        <taxon>Sphingobacteriaceae</taxon>
        <taxon>Sphingobacterium</taxon>
    </lineage>
</organism>
<feature type="domain" description="TonB-dependent receptor plug" evidence="2">
    <location>
        <begin position="155"/>
        <end position="261"/>
    </location>
</feature>
<dbReference type="SUPFAM" id="SSF56935">
    <property type="entry name" value="Porins"/>
    <property type="match status" value="1"/>
</dbReference>
<proteinExistence type="inferred from homology"/>